<dbReference type="OrthoDB" id="7062264at2"/>
<proteinExistence type="predicted"/>
<keyword evidence="3" id="KW-1185">Reference proteome</keyword>
<dbReference type="InterPro" id="IPR021315">
    <property type="entry name" value="Gap/Sap"/>
</dbReference>
<dbReference type="EMBL" id="STGY01000021">
    <property type="protein sequence ID" value="THV42534.1"/>
    <property type="molecule type" value="Genomic_DNA"/>
</dbReference>
<keyword evidence="1" id="KW-0472">Membrane</keyword>
<feature type="transmembrane region" description="Helical" evidence="1">
    <location>
        <begin position="136"/>
        <end position="158"/>
    </location>
</feature>
<protein>
    <submittedName>
        <fullName evidence="2">GAP family protein</fullName>
    </submittedName>
</protein>
<feature type="transmembrane region" description="Helical" evidence="1">
    <location>
        <begin position="178"/>
        <end position="198"/>
    </location>
</feature>
<feature type="transmembrane region" description="Helical" evidence="1">
    <location>
        <begin position="78"/>
        <end position="95"/>
    </location>
</feature>
<keyword evidence="1" id="KW-1133">Transmembrane helix</keyword>
<feature type="transmembrane region" description="Helical" evidence="1">
    <location>
        <begin position="218"/>
        <end position="234"/>
    </location>
</feature>
<dbReference type="AlphaFoldDB" id="A0A4S8QP95"/>
<reference evidence="3" key="1">
    <citation type="submission" date="2019-04" db="EMBL/GenBank/DDBJ databases">
        <title>Nocardioides xinjiangensis sp. nov.</title>
        <authorList>
            <person name="Liu S."/>
        </authorList>
    </citation>
    <scope>NUCLEOTIDE SEQUENCE [LARGE SCALE GENOMIC DNA]</scope>
    <source>
        <strain evidence="3">18</strain>
    </source>
</reference>
<evidence type="ECO:0000313" key="3">
    <source>
        <dbReference type="Proteomes" id="UP000308760"/>
    </source>
</evidence>
<organism evidence="2 3">
    <name type="scientific">Glycomyces buryatensis</name>
    <dbReference type="NCBI Taxonomy" id="2570927"/>
    <lineage>
        <taxon>Bacteria</taxon>
        <taxon>Bacillati</taxon>
        <taxon>Actinomycetota</taxon>
        <taxon>Actinomycetes</taxon>
        <taxon>Glycomycetales</taxon>
        <taxon>Glycomycetaceae</taxon>
        <taxon>Glycomyces</taxon>
    </lineage>
</organism>
<dbReference type="Pfam" id="PF11139">
    <property type="entry name" value="SfLAP"/>
    <property type="match status" value="1"/>
</dbReference>
<evidence type="ECO:0000256" key="1">
    <source>
        <dbReference type="SAM" id="Phobius"/>
    </source>
</evidence>
<sequence length="250" mass="26013">MDLALAASLAALALIDSTSFGTLLIPIWLMLAPGRLRAGRMFVYLGTIAVFYFAVGMAVALGAGTFLTEIAAILDSRAASWVQLALGVGLFALTFRFDSKRRKESGGRVARWRERALGAEAPSGAGGTATRSRMGALSLMGLATAAATLEVATMLPYLAAIGLVTKAGIGAAGTTVTMAAYCLVMVLPALVLMGARLVARSAVEPVLVKINNWMSKHAASTTGWVIGIVGFLLARDAAMRLGLLEALLNR</sequence>
<name>A0A4S8QP95_9ACTN</name>
<evidence type="ECO:0000313" key="2">
    <source>
        <dbReference type="EMBL" id="THV42534.1"/>
    </source>
</evidence>
<gene>
    <name evidence="2" type="ORF">FAB82_05000</name>
</gene>
<comment type="caution">
    <text evidence="2">The sequence shown here is derived from an EMBL/GenBank/DDBJ whole genome shotgun (WGS) entry which is preliminary data.</text>
</comment>
<feature type="transmembrane region" description="Helical" evidence="1">
    <location>
        <begin position="6"/>
        <end position="29"/>
    </location>
</feature>
<dbReference type="RefSeq" id="WP_136533446.1">
    <property type="nucleotide sequence ID" value="NZ_STGY01000021.1"/>
</dbReference>
<reference evidence="2 3" key="2">
    <citation type="submission" date="2019-05" db="EMBL/GenBank/DDBJ databases">
        <title>Glycomyces buryatensis sp. nov.</title>
        <authorList>
            <person name="Nikitina E."/>
        </authorList>
    </citation>
    <scope>NUCLEOTIDE SEQUENCE [LARGE SCALE GENOMIC DNA]</scope>
    <source>
        <strain evidence="2 3">18</strain>
    </source>
</reference>
<keyword evidence="1" id="KW-0812">Transmembrane</keyword>
<feature type="transmembrane region" description="Helical" evidence="1">
    <location>
        <begin position="41"/>
        <end position="66"/>
    </location>
</feature>
<accession>A0A4S8QP95</accession>
<dbReference type="Proteomes" id="UP000308760">
    <property type="component" value="Unassembled WGS sequence"/>
</dbReference>